<dbReference type="RefSeq" id="WP_099793759.1">
    <property type="nucleotide sequence ID" value="NZ_JBHLYV010000016.1"/>
</dbReference>
<dbReference type="GO" id="GO:0043952">
    <property type="term" value="P:protein transport by the Sec complex"/>
    <property type="evidence" value="ECO:0007669"/>
    <property type="project" value="UniProtKB-UniRule"/>
</dbReference>
<dbReference type="GO" id="GO:0006605">
    <property type="term" value="P:protein targeting"/>
    <property type="evidence" value="ECO:0007669"/>
    <property type="project" value="UniProtKB-UniRule"/>
</dbReference>
<keyword evidence="4 9" id="KW-0812">Transmembrane</keyword>
<evidence type="ECO:0000256" key="5">
    <source>
        <dbReference type="ARBA" id="ARBA00022927"/>
    </source>
</evidence>
<dbReference type="HAMAP" id="MF_00422">
    <property type="entry name" value="SecE"/>
    <property type="match status" value="1"/>
</dbReference>
<comment type="subunit">
    <text evidence="9">Component of the Sec protein translocase complex. Heterotrimer consisting of SecY, SecE and SecG subunits. The heterotrimers can form oligomers, although 1 heterotrimer is thought to be able to translocate proteins. Interacts with the ribosome. Interacts with SecDF, and other proteins may be involved. Interacts with SecA.</text>
</comment>
<dbReference type="InterPro" id="IPR038379">
    <property type="entry name" value="SecE_sf"/>
</dbReference>
<keyword evidence="3 9" id="KW-1003">Cell membrane</keyword>
<dbReference type="InterPro" id="IPR005807">
    <property type="entry name" value="SecE_bac"/>
</dbReference>
<keyword evidence="7 9" id="KW-0811">Translocation</keyword>
<dbReference type="OrthoDB" id="9806365at2"/>
<evidence type="ECO:0000313" key="11">
    <source>
        <dbReference type="Proteomes" id="UP000230390"/>
    </source>
</evidence>
<feature type="transmembrane region" description="Helical" evidence="9">
    <location>
        <begin position="91"/>
        <end position="110"/>
    </location>
</feature>
<name>A0A2G8T7P5_9BURK</name>
<proteinExistence type="inferred from homology"/>
<dbReference type="Pfam" id="PF00584">
    <property type="entry name" value="SecE"/>
    <property type="match status" value="1"/>
</dbReference>
<reference evidence="10 11" key="1">
    <citation type="submission" date="2017-10" db="EMBL/GenBank/DDBJ databases">
        <title>Massilia psychrophilum sp. nov., a novel purple-pigmented bacterium isolated from Tianshan glacier, Xinjiang Municipality, China.</title>
        <authorList>
            <person name="Wang H."/>
        </authorList>
    </citation>
    <scope>NUCLEOTIDE SEQUENCE [LARGE SCALE GENOMIC DNA]</scope>
    <source>
        <strain evidence="10 11">JCM 30074</strain>
    </source>
</reference>
<feature type="transmembrane region" description="Helical" evidence="9">
    <location>
        <begin position="16"/>
        <end position="35"/>
    </location>
</feature>
<keyword evidence="11" id="KW-1185">Reference proteome</keyword>
<evidence type="ECO:0000256" key="6">
    <source>
        <dbReference type="ARBA" id="ARBA00022989"/>
    </source>
</evidence>
<dbReference type="GO" id="GO:0009306">
    <property type="term" value="P:protein secretion"/>
    <property type="evidence" value="ECO:0007669"/>
    <property type="project" value="UniProtKB-UniRule"/>
</dbReference>
<evidence type="ECO:0000256" key="9">
    <source>
        <dbReference type="HAMAP-Rule" id="MF_00422"/>
    </source>
</evidence>
<dbReference type="GO" id="GO:0008320">
    <property type="term" value="F:protein transmembrane transporter activity"/>
    <property type="evidence" value="ECO:0007669"/>
    <property type="project" value="UniProtKB-UniRule"/>
</dbReference>
<dbReference type="Gene3D" id="1.20.5.1030">
    <property type="entry name" value="Preprotein translocase secy subunit"/>
    <property type="match status" value="1"/>
</dbReference>
<dbReference type="GO" id="GO:0005886">
    <property type="term" value="C:plasma membrane"/>
    <property type="evidence" value="ECO:0007669"/>
    <property type="project" value="UniProtKB-UniRule"/>
</dbReference>
<keyword evidence="8 9" id="KW-0472">Membrane</keyword>
<protein>
    <recommendedName>
        <fullName evidence="9">Protein translocase subunit SecE</fullName>
    </recommendedName>
</protein>
<evidence type="ECO:0000256" key="1">
    <source>
        <dbReference type="ARBA" id="ARBA00004370"/>
    </source>
</evidence>
<evidence type="ECO:0000313" key="10">
    <source>
        <dbReference type="EMBL" id="PIL42075.1"/>
    </source>
</evidence>
<organism evidence="10 11">
    <name type="scientific">Massilia eurypsychrophila</name>
    <dbReference type="NCBI Taxonomy" id="1485217"/>
    <lineage>
        <taxon>Bacteria</taxon>
        <taxon>Pseudomonadati</taxon>
        <taxon>Pseudomonadota</taxon>
        <taxon>Betaproteobacteria</taxon>
        <taxon>Burkholderiales</taxon>
        <taxon>Oxalobacteraceae</taxon>
        <taxon>Telluria group</taxon>
        <taxon>Massilia</taxon>
    </lineage>
</organism>
<dbReference type="PANTHER" id="PTHR33910">
    <property type="entry name" value="PROTEIN TRANSLOCASE SUBUNIT SECE"/>
    <property type="match status" value="1"/>
</dbReference>
<evidence type="ECO:0000256" key="2">
    <source>
        <dbReference type="ARBA" id="ARBA00022448"/>
    </source>
</evidence>
<comment type="similarity">
    <text evidence="9">Belongs to the SecE/SEC61-gamma family.</text>
</comment>
<comment type="function">
    <text evidence="9">Essential subunit of the Sec protein translocation channel SecYEG. Clamps together the 2 halves of SecY. May contact the channel plug during translocation.</text>
</comment>
<sequence length="129" mass="14181">MSNQTVQTVSTSNDKFKVALAVVAAIAGVVGFFYLKGQNKPALMCAGALVAGLAFAVLLLWTSATGREFLSFAKEAVRETKKVVWPTRKEATQITMIVFAFVLVMALFLWGTDKVLEFLLYDLILGWKQ</sequence>
<keyword evidence="2 9" id="KW-0813">Transport</keyword>
<dbReference type="NCBIfam" id="NF004371">
    <property type="entry name" value="PRK05740.1-1"/>
    <property type="match status" value="1"/>
</dbReference>
<dbReference type="Proteomes" id="UP000230390">
    <property type="component" value="Unassembled WGS sequence"/>
</dbReference>
<evidence type="ECO:0000256" key="4">
    <source>
        <dbReference type="ARBA" id="ARBA00022692"/>
    </source>
</evidence>
<gene>
    <name evidence="9" type="primary">secE</name>
    <name evidence="10" type="ORF">CR105_26165</name>
</gene>
<dbReference type="InterPro" id="IPR001901">
    <property type="entry name" value="Translocase_SecE/Sec61-g"/>
</dbReference>
<keyword evidence="5 9" id="KW-0653">Protein transport</keyword>
<dbReference type="EMBL" id="PDOC01000038">
    <property type="protein sequence ID" value="PIL42075.1"/>
    <property type="molecule type" value="Genomic_DNA"/>
</dbReference>
<accession>A0A2G8T7P5</accession>
<evidence type="ECO:0000256" key="7">
    <source>
        <dbReference type="ARBA" id="ARBA00023010"/>
    </source>
</evidence>
<feature type="transmembrane region" description="Helical" evidence="9">
    <location>
        <begin position="42"/>
        <end position="61"/>
    </location>
</feature>
<comment type="caution">
    <text evidence="10">The sequence shown here is derived from an EMBL/GenBank/DDBJ whole genome shotgun (WGS) entry which is preliminary data.</text>
</comment>
<keyword evidence="6 9" id="KW-1133">Transmembrane helix</keyword>
<evidence type="ECO:0000256" key="8">
    <source>
        <dbReference type="ARBA" id="ARBA00023136"/>
    </source>
</evidence>
<comment type="subcellular location">
    <subcellularLocation>
        <location evidence="1">Membrane</location>
    </subcellularLocation>
</comment>
<dbReference type="GO" id="GO:0065002">
    <property type="term" value="P:intracellular protein transmembrane transport"/>
    <property type="evidence" value="ECO:0007669"/>
    <property type="project" value="UniProtKB-UniRule"/>
</dbReference>
<comment type="caution">
    <text evidence="9">Lacks conserved residue(s) required for the propagation of feature annotation.</text>
</comment>
<dbReference type="NCBIfam" id="TIGR00964">
    <property type="entry name" value="secE_bact"/>
    <property type="match status" value="1"/>
</dbReference>
<dbReference type="PANTHER" id="PTHR33910:SF1">
    <property type="entry name" value="PROTEIN TRANSLOCASE SUBUNIT SECE"/>
    <property type="match status" value="1"/>
</dbReference>
<evidence type="ECO:0000256" key="3">
    <source>
        <dbReference type="ARBA" id="ARBA00022475"/>
    </source>
</evidence>
<dbReference type="AlphaFoldDB" id="A0A2G8T7P5"/>